<evidence type="ECO:0000256" key="2">
    <source>
        <dbReference type="ARBA" id="ARBA00009374"/>
    </source>
</evidence>
<organism evidence="9 10">
    <name type="scientific">Solanum pinnatisectum</name>
    <name type="common">tansyleaf nightshade</name>
    <dbReference type="NCBI Taxonomy" id="50273"/>
    <lineage>
        <taxon>Eukaryota</taxon>
        <taxon>Viridiplantae</taxon>
        <taxon>Streptophyta</taxon>
        <taxon>Embryophyta</taxon>
        <taxon>Tracheophyta</taxon>
        <taxon>Spermatophyta</taxon>
        <taxon>Magnoliopsida</taxon>
        <taxon>eudicotyledons</taxon>
        <taxon>Gunneridae</taxon>
        <taxon>Pentapetalae</taxon>
        <taxon>asterids</taxon>
        <taxon>lamiids</taxon>
        <taxon>Solanales</taxon>
        <taxon>Solanaceae</taxon>
        <taxon>Solanoideae</taxon>
        <taxon>Solaneae</taxon>
        <taxon>Solanum</taxon>
    </lineage>
</organism>
<evidence type="ECO:0000256" key="7">
    <source>
        <dbReference type="SAM" id="MobiDB-lite"/>
    </source>
</evidence>
<evidence type="ECO:0000256" key="6">
    <source>
        <dbReference type="PROSITE-ProRule" id="PRU01131"/>
    </source>
</evidence>
<proteinExistence type="inferred from homology"/>
<keyword evidence="3" id="KW-0963">Cytoplasm</keyword>
<evidence type="ECO:0000313" key="9">
    <source>
        <dbReference type="EMBL" id="KAK4717164.1"/>
    </source>
</evidence>
<feature type="region of interest" description="Disordered" evidence="7">
    <location>
        <begin position="1"/>
        <end position="24"/>
    </location>
</feature>
<sequence>MSKKGLSVVLEGDEGSKRSTTSIVPNMTTKKKPIYGFLEFCSFCKKKLSHEQNIYMYMGDQPFCSVECRSKQISLDEEEATNTEKKQADQKASSSSKSCFSPMFF</sequence>
<evidence type="ECO:0000256" key="3">
    <source>
        <dbReference type="ARBA" id="ARBA00022490"/>
    </source>
</evidence>
<evidence type="ECO:0000256" key="5">
    <source>
        <dbReference type="ARBA" id="ARBA00022771"/>
    </source>
</evidence>
<evidence type="ECO:0000259" key="8">
    <source>
        <dbReference type="PROSITE" id="PS51795"/>
    </source>
</evidence>
<dbReference type="PROSITE" id="PS51795">
    <property type="entry name" value="ZF_FLZ"/>
    <property type="match status" value="1"/>
</dbReference>
<dbReference type="InterPro" id="IPR007650">
    <property type="entry name" value="Zf-FLZ_dom"/>
</dbReference>
<keyword evidence="4" id="KW-0479">Metal-binding</keyword>
<protein>
    <recommendedName>
        <fullName evidence="8">FLZ-type domain-containing protein</fullName>
    </recommendedName>
</protein>
<dbReference type="Proteomes" id="UP001311915">
    <property type="component" value="Unassembled WGS sequence"/>
</dbReference>
<feature type="region of interest" description="Disordered" evidence="7">
    <location>
        <begin position="77"/>
        <end position="105"/>
    </location>
</feature>
<evidence type="ECO:0000256" key="1">
    <source>
        <dbReference type="ARBA" id="ARBA00004496"/>
    </source>
</evidence>
<dbReference type="GO" id="GO:0005737">
    <property type="term" value="C:cytoplasm"/>
    <property type="evidence" value="ECO:0007669"/>
    <property type="project" value="UniProtKB-SubCell"/>
</dbReference>
<dbReference type="Pfam" id="PF04570">
    <property type="entry name" value="zf-FLZ"/>
    <property type="match status" value="1"/>
</dbReference>
<feature type="zinc finger region" description="FLZ-type" evidence="6">
    <location>
        <begin position="36"/>
        <end position="80"/>
    </location>
</feature>
<dbReference type="AlphaFoldDB" id="A0AAV9KV30"/>
<keyword evidence="10" id="KW-1185">Reference proteome</keyword>
<dbReference type="GO" id="GO:0008270">
    <property type="term" value="F:zinc ion binding"/>
    <property type="evidence" value="ECO:0007669"/>
    <property type="project" value="UniProtKB-KW"/>
</dbReference>
<keyword evidence="5" id="KW-0863">Zinc-finger</keyword>
<evidence type="ECO:0000313" key="10">
    <source>
        <dbReference type="Proteomes" id="UP001311915"/>
    </source>
</evidence>
<comment type="caution">
    <text evidence="9">The sequence shown here is derived from an EMBL/GenBank/DDBJ whole genome shotgun (WGS) entry which is preliminary data.</text>
</comment>
<feature type="domain" description="FLZ-type" evidence="8">
    <location>
        <begin position="36"/>
        <end position="80"/>
    </location>
</feature>
<gene>
    <name evidence="9" type="ORF">R3W88_015502</name>
</gene>
<dbReference type="PANTHER" id="PTHR33059">
    <property type="entry name" value="FCS-LIKE ZINC FINGER 5"/>
    <property type="match status" value="1"/>
</dbReference>
<reference evidence="9 10" key="1">
    <citation type="submission" date="2023-10" db="EMBL/GenBank/DDBJ databases">
        <title>Genome-Wide Identification Analysis in wild type Solanum Pinnatisectum Reveals Some Genes Defensing Phytophthora Infestans.</title>
        <authorList>
            <person name="Sun C."/>
        </authorList>
    </citation>
    <scope>NUCLEOTIDE SEQUENCE [LARGE SCALE GENOMIC DNA]</scope>
    <source>
        <strain evidence="9">LQN</strain>
        <tissue evidence="9">Leaf</tissue>
    </source>
</reference>
<accession>A0AAV9KV30</accession>
<comment type="similarity">
    <text evidence="2">Belongs to the FLZ family.</text>
</comment>
<evidence type="ECO:0000256" key="4">
    <source>
        <dbReference type="ARBA" id="ARBA00022723"/>
    </source>
</evidence>
<dbReference type="PANTHER" id="PTHR33059:SF84">
    <property type="entry name" value="FCS-LIKE ZINC FINGER 15"/>
    <property type="match status" value="1"/>
</dbReference>
<dbReference type="EMBL" id="JAWPEI010000009">
    <property type="protein sequence ID" value="KAK4717164.1"/>
    <property type="molecule type" value="Genomic_DNA"/>
</dbReference>
<keyword evidence="5" id="KW-0862">Zinc</keyword>
<name>A0AAV9KV30_9SOLN</name>
<comment type="subcellular location">
    <subcellularLocation>
        <location evidence="1">Cytoplasm</location>
    </subcellularLocation>
</comment>